<dbReference type="OrthoDB" id="10414699at2759"/>
<comment type="caution">
    <text evidence="1">The sequence shown here is derived from an EMBL/GenBank/DDBJ whole genome shotgun (WGS) entry which is preliminary data.</text>
</comment>
<dbReference type="AlphaFoldDB" id="A0A9P8KXV2"/>
<dbReference type="Proteomes" id="UP000698800">
    <property type="component" value="Unassembled WGS sequence"/>
</dbReference>
<evidence type="ECO:0000313" key="2">
    <source>
        <dbReference type="Proteomes" id="UP000698800"/>
    </source>
</evidence>
<dbReference type="EMBL" id="JAGHQL010000066">
    <property type="protein sequence ID" value="KAH0541884.1"/>
    <property type="molecule type" value="Genomic_DNA"/>
</dbReference>
<sequence>MKRQALDSDPLRGLRHDFKGARIDDNHEISMSMSMSSTQPLNLMPTTLSPSVRDVSGAQEHLNLGVQHHQQLYHQAYSQAPIQPSLLTNGHDGLSNNRAVTNGLASQMAREQQQQQNQLDMIDDPSMVQEYLDGFPSPALFNNLLNEYV</sequence>
<reference evidence="1" key="1">
    <citation type="submission" date="2021-03" db="EMBL/GenBank/DDBJ databases">
        <title>Comparative genomics and phylogenomic investigation of the class Geoglossomycetes provide insights into ecological specialization and systematics.</title>
        <authorList>
            <person name="Melie T."/>
            <person name="Pirro S."/>
            <person name="Miller A.N."/>
            <person name="Quandt A."/>
        </authorList>
    </citation>
    <scope>NUCLEOTIDE SEQUENCE</scope>
    <source>
        <strain evidence="1">GBOQ0MN5Z8</strain>
    </source>
</reference>
<evidence type="ECO:0000313" key="1">
    <source>
        <dbReference type="EMBL" id="KAH0541884.1"/>
    </source>
</evidence>
<protein>
    <submittedName>
        <fullName evidence="1">Uncharacterized protein</fullName>
    </submittedName>
</protein>
<keyword evidence="2" id="KW-1185">Reference proteome</keyword>
<accession>A0A9P8KXV2</accession>
<proteinExistence type="predicted"/>
<gene>
    <name evidence="1" type="ORF">FGG08_003689</name>
</gene>
<organism evidence="1 2">
    <name type="scientific">Glutinoglossum americanum</name>
    <dbReference type="NCBI Taxonomy" id="1670608"/>
    <lineage>
        <taxon>Eukaryota</taxon>
        <taxon>Fungi</taxon>
        <taxon>Dikarya</taxon>
        <taxon>Ascomycota</taxon>
        <taxon>Pezizomycotina</taxon>
        <taxon>Geoglossomycetes</taxon>
        <taxon>Geoglossales</taxon>
        <taxon>Geoglossaceae</taxon>
        <taxon>Glutinoglossum</taxon>
    </lineage>
</organism>
<name>A0A9P8KXV2_9PEZI</name>